<evidence type="ECO:0000313" key="1">
    <source>
        <dbReference type="EMBL" id="KAJ6843386.1"/>
    </source>
</evidence>
<proteinExistence type="predicted"/>
<dbReference type="EMBL" id="JANAVB010007199">
    <property type="protein sequence ID" value="KAJ6843386.1"/>
    <property type="molecule type" value="Genomic_DNA"/>
</dbReference>
<organism evidence="1 2">
    <name type="scientific">Iris pallida</name>
    <name type="common">Sweet iris</name>
    <dbReference type="NCBI Taxonomy" id="29817"/>
    <lineage>
        <taxon>Eukaryota</taxon>
        <taxon>Viridiplantae</taxon>
        <taxon>Streptophyta</taxon>
        <taxon>Embryophyta</taxon>
        <taxon>Tracheophyta</taxon>
        <taxon>Spermatophyta</taxon>
        <taxon>Magnoliopsida</taxon>
        <taxon>Liliopsida</taxon>
        <taxon>Asparagales</taxon>
        <taxon>Iridaceae</taxon>
        <taxon>Iridoideae</taxon>
        <taxon>Irideae</taxon>
        <taxon>Iris</taxon>
    </lineage>
</organism>
<dbReference type="AlphaFoldDB" id="A0AAX6HQN9"/>
<keyword evidence="2" id="KW-1185">Reference proteome</keyword>
<gene>
    <name evidence="1" type="ORF">M6B38_296365</name>
</gene>
<reference evidence="1" key="2">
    <citation type="submission" date="2023-04" db="EMBL/GenBank/DDBJ databases">
        <authorList>
            <person name="Bruccoleri R.E."/>
            <person name="Oakeley E.J."/>
            <person name="Faust A.-M."/>
            <person name="Dessus-Babus S."/>
            <person name="Altorfer M."/>
            <person name="Burckhardt D."/>
            <person name="Oertli M."/>
            <person name="Naumann U."/>
            <person name="Petersen F."/>
            <person name="Wong J."/>
        </authorList>
    </citation>
    <scope>NUCLEOTIDE SEQUENCE</scope>
    <source>
        <strain evidence="1">GSM-AAB239-AS_SAM_17_03QT</strain>
        <tissue evidence="1">Leaf</tissue>
    </source>
</reference>
<reference evidence="1" key="1">
    <citation type="journal article" date="2023" name="GigaByte">
        <title>Genome assembly of the bearded iris, Iris pallida Lam.</title>
        <authorList>
            <person name="Bruccoleri R.E."/>
            <person name="Oakeley E.J."/>
            <person name="Faust A.M.E."/>
            <person name="Altorfer M."/>
            <person name="Dessus-Babus S."/>
            <person name="Burckhardt D."/>
            <person name="Oertli M."/>
            <person name="Naumann U."/>
            <person name="Petersen F."/>
            <person name="Wong J."/>
        </authorList>
    </citation>
    <scope>NUCLEOTIDE SEQUENCE</scope>
    <source>
        <strain evidence="1">GSM-AAB239-AS_SAM_17_03QT</strain>
    </source>
</reference>
<accession>A0AAX6HQN9</accession>
<evidence type="ECO:0008006" key="3">
    <source>
        <dbReference type="Google" id="ProtNLM"/>
    </source>
</evidence>
<name>A0AAX6HQN9_IRIPA</name>
<sequence>MAGQEQNVNGQQAAPALPRLPVLAPRPVIRKSLLAPRPVIRKSLLAAFKPNLTTMTGIASVRAKVLGAKNTYSFYVPDNDQLNGGLAFAVALNEAAGTADNRLLCTNVAAMISIVMPSVRDAALEALGQIGVNPELVSLPSRAAEHFLDVTAAPELVWSDILVNAGCCLLILFKTINPANYTQYIARRITALKSKAGSDPGQKFPIPFSLAQATAIGGMLGANLGLKRKLINEIVNLSDGSDNLSQTVQYISLFLSFNEMKAFQLVYETLLVTQSVVLEDPRIASELRNVKDAINAMRSTTHPQFARYIVDTPKLYLFERSRFPTLAAVAQLIKTDVHASGTVKQFIATARTQSALVADLYNMHVDTMVGHHTSGGRAPRNYLVTDFDESL</sequence>
<dbReference type="Proteomes" id="UP001140949">
    <property type="component" value="Unassembled WGS sequence"/>
</dbReference>
<evidence type="ECO:0000313" key="2">
    <source>
        <dbReference type="Proteomes" id="UP001140949"/>
    </source>
</evidence>
<protein>
    <recommendedName>
        <fullName evidence="3">Nucleoprotein</fullName>
    </recommendedName>
</protein>
<comment type="caution">
    <text evidence="1">The sequence shown here is derived from an EMBL/GenBank/DDBJ whole genome shotgun (WGS) entry which is preliminary data.</text>
</comment>